<keyword evidence="3" id="KW-0813">Transport</keyword>
<evidence type="ECO:0000313" key="9">
    <source>
        <dbReference type="EMBL" id="OPA76899.1"/>
    </source>
</evidence>
<comment type="subcellular location">
    <subcellularLocation>
        <location evidence="1">Cell membrane</location>
        <topology evidence="1">Multi-pass membrane protein</topology>
    </subcellularLocation>
</comment>
<evidence type="ECO:0000256" key="3">
    <source>
        <dbReference type="ARBA" id="ARBA00022448"/>
    </source>
</evidence>
<dbReference type="FunFam" id="1.10.3470.10:FF:000001">
    <property type="entry name" value="Vitamin B12 ABC transporter permease BtuC"/>
    <property type="match status" value="1"/>
</dbReference>
<dbReference type="EMBL" id="MSZX01000006">
    <property type="protein sequence ID" value="OPA76899.1"/>
    <property type="molecule type" value="Genomic_DNA"/>
</dbReference>
<reference evidence="9 10" key="1">
    <citation type="submission" date="2017-01" db="EMBL/GenBank/DDBJ databases">
        <title>Genome analysis of Paenibacillus selenitrireducens ES3-24.</title>
        <authorList>
            <person name="Xu D."/>
            <person name="Yao R."/>
            <person name="Zheng S."/>
        </authorList>
    </citation>
    <scope>NUCLEOTIDE SEQUENCE [LARGE SCALE GENOMIC DNA]</scope>
    <source>
        <strain evidence="9 10">ES3-24</strain>
    </source>
</reference>
<dbReference type="InterPro" id="IPR037294">
    <property type="entry name" value="ABC_BtuC-like"/>
</dbReference>
<dbReference type="SUPFAM" id="SSF81345">
    <property type="entry name" value="ABC transporter involved in vitamin B12 uptake, BtuC"/>
    <property type="match status" value="1"/>
</dbReference>
<keyword evidence="7 8" id="KW-0472">Membrane</keyword>
<comment type="caution">
    <text evidence="9">The sequence shown here is derived from an EMBL/GenBank/DDBJ whole genome shotgun (WGS) entry which is preliminary data.</text>
</comment>
<dbReference type="RefSeq" id="WP_078499967.1">
    <property type="nucleotide sequence ID" value="NZ_MSZX01000006.1"/>
</dbReference>
<protein>
    <submittedName>
        <fullName evidence="9">Iron ABC transporter</fullName>
    </submittedName>
</protein>
<evidence type="ECO:0000256" key="7">
    <source>
        <dbReference type="ARBA" id="ARBA00023136"/>
    </source>
</evidence>
<keyword evidence="6 8" id="KW-1133">Transmembrane helix</keyword>
<dbReference type="Pfam" id="PF01032">
    <property type="entry name" value="FecCD"/>
    <property type="match status" value="1"/>
</dbReference>
<feature type="transmembrane region" description="Helical" evidence="8">
    <location>
        <begin position="318"/>
        <end position="336"/>
    </location>
</feature>
<keyword evidence="5 8" id="KW-0812">Transmembrane</keyword>
<evidence type="ECO:0000256" key="4">
    <source>
        <dbReference type="ARBA" id="ARBA00022475"/>
    </source>
</evidence>
<name>A0A1T2XAH7_9BACL</name>
<dbReference type="STRING" id="1324314.BVG16_17265"/>
<feature type="transmembrane region" description="Helical" evidence="8">
    <location>
        <begin position="128"/>
        <end position="148"/>
    </location>
</feature>
<dbReference type="GO" id="GO:0005886">
    <property type="term" value="C:plasma membrane"/>
    <property type="evidence" value="ECO:0007669"/>
    <property type="project" value="UniProtKB-SubCell"/>
</dbReference>
<evidence type="ECO:0000313" key="10">
    <source>
        <dbReference type="Proteomes" id="UP000190188"/>
    </source>
</evidence>
<comment type="similarity">
    <text evidence="2">Belongs to the binding-protein-dependent transport system permease family. FecCD subfamily.</text>
</comment>
<organism evidence="9 10">
    <name type="scientific">Paenibacillus selenitireducens</name>
    <dbReference type="NCBI Taxonomy" id="1324314"/>
    <lineage>
        <taxon>Bacteria</taxon>
        <taxon>Bacillati</taxon>
        <taxon>Bacillota</taxon>
        <taxon>Bacilli</taxon>
        <taxon>Bacillales</taxon>
        <taxon>Paenibacillaceae</taxon>
        <taxon>Paenibacillus</taxon>
    </lineage>
</organism>
<accession>A0A1T2XAH7</accession>
<dbReference type="PANTHER" id="PTHR30472">
    <property type="entry name" value="FERRIC ENTEROBACTIN TRANSPORT SYSTEM PERMEASE PROTEIN"/>
    <property type="match status" value="1"/>
</dbReference>
<evidence type="ECO:0000256" key="1">
    <source>
        <dbReference type="ARBA" id="ARBA00004651"/>
    </source>
</evidence>
<dbReference type="GO" id="GO:0022857">
    <property type="term" value="F:transmembrane transporter activity"/>
    <property type="evidence" value="ECO:0007669"/>
    <property type="project" value="InterPro"/>
</dbReference>
<keyword evidence="10" id="KW-1185">Reference proteome</keyword>
<feature type="transmembrane region" description="Helical" evidence="8">
    <location>
        <begin position="160"/>
        <end position="181"/>
    </location>
</feature>
<feature type="transmembrane region" description="Helical" evidence="8">
    <location>
        <begin position="249"/>
        <end position="275"/>
    </location>
</feature>
<proteinExistence type="inferred from homology"/>
<sequence>MKRTLLLWGGGGVLLLLFTVCVCAMIGSVQIPLLQVPAIVLHQIPWLQDVFPKTWPNSYEQILLKVRIPRVVVGLLVGACLSLSGAAFQGILRNPLADPYTLGVSSGASVGAAFIIYFGLQYSIVGQWSVPLVAFVTGILTLWLVIRLAQEDGKIPTERLILSGVVMQAFLGAFVSLLISLSDKTINEIMFWLMGSLSMRGWSYAGVLSPYLIIGFVIVMGYSRSLNIMALGERQAAHLGMNVERTKMIVLMTATLMTAAAVSVSGVIGFVGLIVPHLIRLLVGPDYRIIVPLSALGGGIYMVIADTLARSVLAPTEIPLGVVTAFIGAPFFAYLLHRNKKTRRSRS</sequence>
<dbReference type="AlphaFoldDB" id="A0A1T2XAH7"/>
<evidence type="ECO:0000256" key="6">
    <source>
        <dbReference type="ARBA" id="ARBA00022989"/>
    </source>
</evidence>
<dbReference type="InterPro" id="IPR000522">
    <property type="entry name" value="ABC_transptr_permease_BtuC"/>
</dbReference>
<dbReference type="CDD" id="cd06550">
    <property type="entry name" value="TM_ABC_iron-siderophores_like"/>
    <property type="match status" value="1"/>
</dbReference>
<feature type="transmembrane region" description="Helical" evidence="8">
    <location>
        <begin position="68"/>
        <end position="88"/>
    </location>
</feature>
<dbReference type="Gene3D" id="1.10.3470.10">
    <property type="entry name" value="ABC transporter involved in vitamin B12 uptake, BtuC"/>
    <property type="match status" value="1"/>
</dbReference>
<dbReference type="PANTHER" id="PTHR30472:SF25">
    <property type="entry name" value="ABC TRANSPORTER PERMEASE PROTEIN MJ0876-RELATED"/>
    <property type="match status" value="1"/>
</dbReference>
<keyword evidence="4" id="KW-1003">Cell membrane</keyword>
<dbReference type="GO" id="GO:0033214">
    <property type="term" value="P:siderophore-iron import into cell"/>
    <property type="evidence" value="ECO:0007669"/>
    <property type="project" value="TreeGrafter"/>
</dbReference>
<feature type="transmembrane region" description="Helical" evidence="8">
    <location>
        <begin position="100"/>
        <end position="122"/>
    </location>
</feature>
<evidence type="ECO:0000256" key="5">
    <source>
        <dbReference type="ARBA" id="ARBA00022692"/>
    </source>
</evidence>
<dbReference type="OrthoDB" id="9811721at2"/>
<feature type="transmembrane region" description="Helical" evidence="8">
    <location>
        <begin position="201"/>
        <end position="222"/>
    </location>
</feature>
<dbReference type="Proteomes" id="UP000190188">
    <property type="component" value="Unassembled WGS sequence"/>
</dbReference>
<evidence type="ECO:0000256" key="2">
    <source>
        <dbReference type="ARBA" id="ARBA00007935"/>
    </source>
</evidence>
<evidence type="ECO:0000256" key="8">
    <source>
        <dbReference type="SAM" id="Phobius"/>
    </source>
</evidence>
<gene>
    <name evidence="9" type="ORF">BVG16_17265</name>
</gene>